<reference evidence="3" key="1">
    <citation type="submission" date="2019-08" db="EMBL/GenBank/DDBJ databases">
        <authorList>
            <person name="Kucharzyk K."/>
            <person name="Murdoch R.W."/>
            <person name="Higgins S."/>
            <person name="Loffler F."/>
        </authorList>
    </citation>
    <scope>NUCLEOTIDE SEQUENCE</scope>
</reference>
<dbReference type="EC" id="2.8.1.-" evidence="3"/>
<dbReference type="SUPFAM" id="SSF52402">
    <property type="entry name" value="Adenine nucleotide alpha hydrolases-like"/>
    <property type="match status" value="1"/>
</dbReference>
<name>A0A645EJV6_9ZZZZ</name>
<dbReference type="AlphaFoldDB" id="A0A645EJV6"/>
<organism evidence="3">
    <name type="scientific">bioreactor metagenome</name>
    <dbReference type="NCBI Taxonomy" id="1076179"/>
    <lineage>
        <taxon>unclassified sequences</taxon>
        <taxon>metagenomes</taxon>
        <taxon>ecological metagenomes</taxon>
    </lineage>
</organism>
<dbReference type="GO" id="GO:0016740">
    <property type="term" value="F:transferase activity"/>
    <property type="evidence" value="ECO:0007669"/>
    <property type="project" value="UniProtKB-KW"/>
</dbReference>
<protein>
    <submittedName>
        <fullName evidence="3">tRNA-cytidine(32) 2-sulfurtransferase</fullName>
        <ecNumber evidence="3">2.8.1.-</ecNumber>
    </submittedName>
</protein>
<feature type="domain" description="tRNA(Ile)-lysidine/2-thiocytidine synthase N-terminal" evidence="2">
    <location>
        <begin position="26"/>
        <end position="206"/>
    </location>
</feature>
<dbReference type="InterPro" id="IPR011063">
    <property type="entry name" value="TilS/TtcA_N"/>
</dbReference>
<dbReference type="PANTHER" id="PTHR43686:SF1">
    <property type="entry name" value="AMINOTRAN_5 DOMAIN-CONTAINING PROTEIN"/>
    <property type="match status" value="1"/>
</dbReference>
<accession>A0A645EJV6</accession>
<dbReference type="InterPro" id="IPR014729">
    <property type="entry name" value="Rossmann-like_a/b/a_fold"/>
</dbReference>
<keyword evidence="1 3" id="KW-0808">Transferase</keyword>
<evidence type="ECO:0000256" key="1">
    <source>
        <dbReference type="ARBA" id="ARBA00022679"/>
    </source>
</evidence>
<dbReference type="GO" id="GO:0008033">
    <property type="term" value="P:tRNA processing"/>
    <property type="evidence" value="ECO:0007669"/>
    <property type="project" value="InterPro"/>
</dbReference>
<proteinExistence type="predicted"/>
<dbReference type="EMBL" id="VSSQ01047032">
    <property type="protein sequence ID" value="MPN01004.1"/>
    <property type="molecule type" value="Genomic_DNA"/>
</dbReference>
<dbReference type="Pfam" id="PF01171">
    <property type="entry name" value="ATP_bind_3"/>
    <property type="match status" value="1"/>
</dbReference>
<dbReference type="PIRSF" id="PIRSF004976">
    <property type="entry name" value="ATPase_YdaO"/>
    <property type="match status" value="1"/>
</dbReference>
<comment type="caution">
    <text evidence="3">The sequence shown here is derived from an EMBL/GenBank/DDBJ whole genome shotgun (WGS) entry which is preliminary data.</text>
</comment>
<gene>
    <name evidence="3" type="primary">ttcA_27</name>
    <name evidence="3" type="ORF">SDC9_148203</name>
</gene>
<sequence length="241" mass="26773">MEFQQLLSYVRRAVQDYDMISDGDRILVGVSGGKDSLALVRALRALSDFYPKKFTICAATIDMGFENTDFEAVNKYCAEIGVEHSIIKTELGKLIFDVRKEHNPCALCSNMRRGALVNACKASGANKLALGHHMDDIVDTFLLNLLYIGKIETFQPVTFLDRSGVTVIRPLIYVQEKKLNGYINKYSVPVMKSPCPADKKTSREDVKRALNLLSESVPGMSSVKVKIFGAIKKSGINGYHE</sequence>
<evidence type="ECO:0000259" key="2">
    <source>
        <dbReference type="Pfam" id="PF01171"/>
    </source>
</evidence>
<dbReference type="InterPro" id="IPR035107">
    <property type="entry name" value="tRNA_thiolation_TtcA_Ctu1"/>
</dbReference>
<dbReference type="CDD" id="cd24138">
    <property type="entry name" value="TtcA-like"/>
    <property type="match status" value="1"/>
</dbReference>
<evidence type="ECO:0000313" key="3">
    <source>
        <dbReference type="EMBL" id="MPN01004.1"/>
    </source>
</evidence>
<dbReference type="Gene3D" id="3.40.50.620">
    <property type="entry name" value="HUPs"/>
    <property type="match status" value="1"/>
</dbReference>
<dbReference type="PANTHER" id="PTHR43686">
    <property type="entry name" value="SULFURTRANSFERASE-RELATED"/>
    <property type="match status" value="1"/>
</dbReference>